<gene>
    <name evidence="1" type="ORF">SAMN05660923_01347</name>
</gene>
<sequence>MRDIGEASFLINIRAPAKETKKKIRGILPNAPLHWKYDFKGTG</sequence>
<evidence type="ECO:0000313" key="1">
    <source>
        <dbReference type="EMBL" id="SDW84263.1"/>
    </source>
</evidence>
<protein>
    <submittedName>
        <fullName evidence="1">Uncharacterized protein</fullName>
    </submittedName>
</protein>
<dbReference type="EMBL" id="FNNG01000004">
    <property type="protein sequence ID" value="SDW84263.1"/>
    <property type="molecule type" value="Genomic_DNA"/>
</dbReference>
<reference evidence="1 2" key="1">
    <citation type="submission" date="2016-10" db="EMBL/GenBank/DDBJ databases">
        <authorList>
            <person name="de Groot N.N."/>
        </authorList>
    </citation>
    <scope>NUCLEOTIDE SEQUENCE [LARGE SCALE GENOMIC DNA]</scope>
    <source>
        <strain evidence="1 2">DSM 23310</strain>
    </source>
</reference>
<keyword evidence="2" id="KW-1185">Reference proteome</keyword>
<evidence type="ECO:0000313" key="2">
    <source>
        <dbReference type="Proteomes" id="UP000198828"/>
    </source>
</evidence>
<accession>A0A1H2WUC4</accession>
<dbReference type="Proteomes" id="UP000198828">
    <property type="component" value="Unassembled WGS sequence"/>
</dbReference>
<dbReference type="AlphaFoldDB" id="A0A1H2WUC4"/>
<organism evidence="1 2">
    <name type="scientific">Tepidimicrobium xylanilyticum</name>
    <dbReference type="NCBI Taxonomy" id="1123352"/>
    <lineage>
        <taxon>Bacteria</taxon>
        <taxon>Bacillati</taxon>
        <taxon>Bacillota</taxon>
        <taxon>Tissierellia</taxon>
        <taxon>Tissierellales</taxon>
        <taxon>Tepidimicrobiaceae</taxon>
        <taxon>Tepidimicrobium</taxon>
    </lineage>
</organism>
<name>A0A1H2WUC4_9FIRM</name>
<proteinExistence type="predicted"/>